<keyword evidence="3" id="KW-0732">Signal</keyword>
<protein>
    <submittedName>
        <fullName evidence="4">Uncharacterized protein</fullName>
    </submittedName>
</protein>
<sequence>MFFWCRLLVLHISLFTLRSFAFEFKPVENITAFERTSFGWIWKHDDPPSIPIMLWNTDDTDGCPLLNDTNPDLGKLVTVNPQLNLSFAQVQENGDLHGIDWVTVGSSGSTPPSRVNLCAYSNETASKDGHTTFRVTLQNATSPILVIFDEDDYLRSLSKYDVPSDLAAQATVNALSGQQIAGIVLGVLAFLILLFLCARKRKGEQKSVEPSKLESEQTMGGDASTGNRTV</sequence>
<name>A0A0W0G6N0_MONRR</name>
<feature type="signal peptide" evidence="3">
    <location>
        <begin position="1"/>
        <end position="21"/>
    </location>
</feature>
<evidence type="ECO:0000256" key="3">
    <source>
        <dbReference type="SAM" id="SignalP"/>
    </source>
</evidence>
<feature type="region of interest" description="Disordered" evidence="1">
    <location>
        <begin position="206"/>
        <end position="230"/>
    </location>
</feature>
<feature type="transmembrane region" description="Helical" evidence="2">
    <location>
        <begin position="180"/>
        <end position="198"/>
    </location>
</feature>
<dbReference type="EMBL" id="LATX01000969">
    <property type="protein sequence ID" value="KTB44228.1"/>
    <property type="molecule type" value="Genomic_DNA"/>
</dbReference>
<evidence type="ECO:0000313" key="5">
    <source>
        <dbReference type="Proteomes" id="UP000054988"/>
    </source>
</evidence>
<keyword evidence="2" id="KW-0472">Membrane</keyword>
<feature type="chain" id="PRO_5006902439" evidence="3">
    <location>
        <begin position="22"/>
        <end position="230"/>
    </location>
</feature>
<dbReference type="AlphaFoldDB" id="A0A0W0G6N0"/>
<feature type="compositionally biased region" description="Basic and acidic residues" evidence="1">
    <location>
        <begin position="206"/>
        <end position="215"/>
    </location>
</feature>
<evidence type="ECO:0000256" key="2">
    <source>
        <dbReference type="SAM" id="Phobius"/>
    </source>
</evidence>
<keyword evidence="2" id="KW-0812">Transmembrane</keyword>
<proteinExistence type="predicted"/>
<gene>
    <name evidence="4" type="ORF">WG66_3192</name>
</gene>
<comment type="caution">
    <text evidence="4">The sequence shown here is derived from an EMBL/GenBank/DDBJ whole genome shotgun (WGS) entry which is preliminary data.</text>
</comment>
<organism evidence="4 5">
    <name type="scientific">Moniliophthora roreri</name>
    <name type="common">Frosty pod rot fungus</name>
    <name type="synonym">Monilia roreri</name>
    <dbReference type="NCBI Taxonomy" id="221103"/>
    <lineage>
        <taxon>Eukaryota</taxon>
        <taxon>Fungi</taxon>
        <taxon>Dikarya</taxon>
        <taxon>Basidiomycota</taxon>
        <taxon>Agaricomycotina</taxon>
        <taxon>Agaricomycetes</taxon>
        <taxon>Agaricomycetidae</taxon>
        <taxon>Agaricales</taxon>
        <taxon>Marasmiineae</taxon>
        <taxon>Marasmiaceae</taxon>
        <taxon>Moniliophthora</taxon>
    </lineage>
</organism>
<evidence type="ECO:0000313" key="4">
    <source>
        <dbReference type="EMBL" id="KTB44228.1"/>
    </source>
</evidence>
<evidence type="ECO:0000256" key="1">
    <source>
        <dbReference type="SAM" id="MobiDB-lite"/>
    </source>
</evidence>
<accession>A0A0W0G6N0</accession>
<dbReference type="Proteomes" id="UP000054988">
    <property type="component" value="Unassembled WGS sequence"/>
</dbReference>
<reference evidence="4 5" key="1">
    <citation type="submission" date="2015-12" db="EMBL/GenBank/DDBJ databases">
        <title>Draft genome sequence of Moniliophthora roreri, the causal agent of frosty pod rot of cacao.</title>
        <authorList>
            <person name="Aime M.C."/>
            <person name="Diaz-Valderrama J.R."/>
            <person name="Kijpornyongpan T."/>
            <person name="Phillips-Mora W."/>
        </authorList>
    </citation>
    <scope>NUCLEOTIDE SEQUENCE [LARGE SCALE GENOMIC DNA]</scope>
    <source>
        <strain evidence="4 5">MCA 2952</strain>
    </source>
</reference>
<keyword evidence="2" id="KW-1133">Transmembrane helix</keyword>